<evidence type="ECO:0000313" key="9">
    <source>
        <dbReference type="EMBL" id="KAL3428520.1"/>
    </source>
</evidence>
<keyword evidence="3" id="KW-0805">Transcription regulation</keyword>
<feature type="compositionally biased region" description="Basic and acidic residues" evidence="7">
    <location>
        <begin position="299"/>
        <end position="317"/>
    </location>
</feature>
<dbReference type="Gene3D" id="4.10.240.10">
    <property type="entry name" value="Zn(2)-C6 fungal-type DNA-binding domain"/>
    <property type="match status" value="1"/>
</dbReference>
<gene>
    <name evidence="9" type="ORF">PVAG01_02029</name>
</gene>
<keyword evidence="6" id="KW-0539">Nucleus</keyword>
<dbReference type="InterPro" id="IPR001138">
    <property type="entry name" value="Zn2Cys6_DnaBD"/>
</dbReference>
<name>A0ABR4PYT1_9HELO</name>
<dbReference type="CDD" id="cd12148">
    <property type="entry name" value="fungal_TF_MHR"/>
    <property type="match status" value="1"/>
</dbReference>
<proteinExistence type="predicted"/>
<reference evidence="9 10" key="1">
    <citation type="submission" date="2024-06" db="EMBL/GenBank/DDBJ databases">
        <title>Complete genome of Phlyctema vagabunda strain 19-DSS-EL-015.</title>
        <authorList>
            <person name="Fiorenzani C."/>
        </authorList>
    </citation>
    <scope>NUCLEOTIDE SEQUENCE [LARGE SCALE GENOMIC DNA]</scope>
    <source>
        <strain evidence="9 10">19-DSS-EL-015</strain>
    </source>
</reference>
<evidence type="ECO:0000256" key="7">
    <source>
        <dbReference type="SAM" id="MobiDB-lite"/>
    </source>
</evidence>
<dbReference type="SMART" id="SM00066">
    <property type="entry name" value="GAL4"/>
    <property type="match status" value="1"/>
</dbReference>
<dbReference type="InterPro" id="IPR050815">
    <property type="entry name" value="TF_fung"/>
</dbReference>
<keyword evidence="4" id="KW-0843">Virulence</keyword>
<evidence type="ECO:0000256" key="6">
    <source>
        <dbReference type="ARBA" id="ARBA00023242"/>
    </source>
</evidence>
<evidence type="ECO:0000259" key="8">
    <source>
        <dbReference type="PROSITE" id="PS50048"/>
    </source>
</evidence>
<keyword evidence="2" id="KW-0479">Metal-binding</keyword>
<dbReference type="Pfam" id="PF00172">
    <property type="entry name" value="Zn_clus"/>
    <property type="match status" value="1"/>
</dbReference>
<accession>A0ABR4PYT1</accession>
<evidence type="ECO:0000256" key="2">
    <source>
        <dbReference type="ARBA" id="ARBA00022723"/>
    </source>
</evidence>
<dbReference type="Proteomes" id="UP001629113">
    <property type="component" value="Unassembled WGS sequence"/>
</dbReference>
<evidence type="ECO:0000256" key="4">
    <source>
        <dbReference type="ARBA" id="ARBA00023026"/>
    </source>
</evidence>
<dbReference type="PROSITE" id="PS50048">
    <property type="entry name" value="ZN2_CY6_FUNGAL_2"/>
    <property type="match status" value="1"/>
</dbReference>
<evidence type="ECO:0000256" key="5">
    <source>
        <dbReference type="ARBA" id="ARBA00023163"/>
    </source>
</evidence>
<comment type="subcellular location">
    <subcellularLocation>
        <location evidence="1">Nucleus</location>
    </subcellularLocation>
</comment>
<dbReference type="Pfam" id="PF04082">
    <property type="entry name" value="Fungal_trans"/>
    <property type="match status" value="1"/>
</dbReference>
<dbReference type="PANTHER" id="PTHR47338:SF27">
    <property type="entry name" value="ZN(II)2CYS6 TRANSCRIPTION FACTOR (EUROFUNG)"/>
    <property type="match status" value="1"/>
</dbReference>
<comment type="caution">
    <text evidence="9">The sequence shown here is derived from an EMBL/GenBank/DDBJ whole genome shotgun (WGS) entry which is preliminary data.</text>
</comment>
<dbReference type="InterPro" id="IPR036864">
    <property type="entry name" value="Zn2-C6_fun-type_DNA-bd_sf"/>
</dbReference>
<dbReference type="CDD" id="cd00067">
    <property type="entry name" value="GAL4"/>
    <property type="match status" value="1"/>
</dbReference>
<evidence type="ECO:0000256" key="3">
    <source>
        <dbReference type="ARBA" id="ARBA00023015"/>
    </source>
</evidence>
<evidence type="ECO:0000313" key="10">
    <source>
        <dbReference type="Proteomes" id="UP001629113"/>
    </source>
</evidence>
<feature type="domain" description="Zn(2)-C6 fungal-type" evidence="8">
    <location>
        <begin position="18"/>
        <end position="47"/>
    </location>
</feature>
<evidence type="ECO:0000256" key="1">
    <source>
        <dbReference type="ARBA" id="ARBA00004123"/>
    </source>
</evidence>
<dbReference type="SUPFAM" id="SSF57701">
    <property type="entry name" value="Zn2/Cys6 DNA-binding domain"/>
    <property type="match status" value="1"/>
</dbReference>
<keyword evidence="10" id="KW-1185">Reference proteome</keyword>
<organism evidence="9 10">
    <name type="scientific">Phlyctema vagabunda</name>
    <dbReference type="NCBI Taxonomy" id="108571"/>
    <lineage>
        <taxon>Eukaryota</taxon>
        <taxon>Fungi</taxon>
        <taxon>Dikarya</taxon>
        <taxon>Ascomycota</taxon>
        <taxon>Pezizomycotina</taxon>
        <taxon>Leotiomycetes</taxon>
        <taxon>Helotiales</taxon>
        <taxon>Dermateaceae</taxon>
        <taxon>Phlyctema</taxon>
    </lineage>
</organism>
<protein>
    <submittedName>
        <fullName evidence="9">Fungal specific transcription factor domain-containing protein</fullName>
    </submittedName>
</protein>
<feature type="region of interest" description="Disordered" evidence="7">
    <location>
        <begin position="299"/>
        <end position="359"/>
    </location>
</feature>
<sequence length="359" mass="40188">MTRYEEDGMVRTDEKRISCKRCQRRKIKCSRTAPCRRCLTAGVQCEYRESDCKRAPISREYVTALECRIASLERALEMKGAVHCNHDCNVVTSAQEGRLDMSLAGSDLDGNVTQSSSNEKDTIKCHGSSDVYDTCILRAMEPERSLHIPSLETVQMDREMLPRGSFIEECLNLYFRWLHASFAIIDQAQFFAEFGSGTYSTEMCSPALVYAMSALGALVSDEPAIRTMADDYACEARRRMIPSGYPPSMSMIQAALLCAMYETGQGDQSNLWFYMGSATPSNLLLDVLIEAGIISGAMEDREHQRSRPDARLDEGKKSGTSSPVNPHDSWTRMHMNCYLSDKSPPKREKSTSSVAKMAF</sequence>
<dbReference type="InterPro" id="IPR007219">
    <property type="entry name" value="XnlR_reg_dom"/>
</dbReference>
<dbReference type="EMBL" id="JBFCZG010000001">
    <property type="protein sequence ID" value="KAL3428520.1"/>
    <property type="molecule type" value="Genomic_DNA"/>
</dbReference>
<keyword evidence="5" id="KW-0804">Transcription</keyword>
<dbReference type="PANTHER" id="PTHR47338">
    <property type="entry name" value="ZN(II)2CYS6 TRANSCRIPTION FACTOR (EUROFUNG)-RELATED"/>
    <property type="match status" value="1"/>
</dbReference>